<dbReference type="NCBIfam" id="NF005559">
    <property type="entry name" value="PRK07231.1"/>
    <property type="match status" value="1"/>
</dbReference>
<evidence type="ECO:0000256" key="1">
    <source>
        <dbReference type="ARBA" id="ARBA00006484"/>
    </source>
</evidence>
<dbReference type="Proteomes" id="UP000800035">
    <property type="component" value="Unassembled WGS sequence"/>
</dbReference>
<dbReference type="EMBL" id="ML976983">
    <property type="protein sequence ID" value="KAF1960213.1"/>
    <property type="molecule type" value="Genomic_DNA"/>
</dbReference>
<evidence type="ECO:0000313" key="5">
    <source>
        <dbReference type="Proteomes" id="UP000800035"/>
    </source>
</evidence>
<accession>A0A6A5U4Y1</accession>
<evidence type="ECO:0000256" key="3">
    <source>
        <dbReference type="ARBA" id="ARBA00023002"/>
    </source>
</evidence>
<comment type="similarity">
    <text evidence="1">Belongs to the short-chain dehydrogenases/reductases (SDR) family.</text>
</comment>
<dbReference type="Gene3D" id="3.40.50.720">
    <property type="entry name" value="NAD(P)-binding Rossmann-like Domain"/>
    <property type="match status" value="1"/>
</dbReference>
<dbReference type="Pfam" id="PF13561">
    <property type="entry name" value="adh_short_C2"/>
    <property type="match status" value="1"/>
</dbReference>
<evidence type="ECO:0000313" key="4">
    <source>
        <dbReference type="EMBL" id="KAF1960213.1"/>
    </source>
</evidence>
<sequence length="251" mass="26374">MGRLDGSVALVTGAGSGFGAGISQAFANEGAKVLVCDINQEGGEKTVQANASAMAFQKMDVTKAADWKAAVDAAIQKFGKCDILVNNAGTSYRNKPTVEVTEEEFQRTFDVNVKGVYLGCNAWVQQAIDKKQGGVIINIASIGASRPRPGLVWYNASKGAIANATKGLAAEYGPHQIRVVSICPLVTSTGLFSHFTGVEDAPENRQKFIFNVPLGRIGEVDDVTSTAVFLASSDAKFITGVNLKVDGGRGI</sequence>
<dbReference type="SUPFAM" id="SSF51735">
    <property type="entry name" value="NAD(P)-binding Rossmann-fold domains"/>
    <property type="match status" value="1"/>
</dbReference>
<dbReference type="GO" id="GO:0016491">
    <property type="term" value="F:oxidoreductase activity"/>
    <property type="evidence" value="ECO:0007669"/>
    <property type="project" value="UniProtKB-KW"/>
</dbReference>
<protein>
    <submittedName>
        <fullName evidence="4">Oxidoreductase ucpA</fullName>
    </submittedName>
</protein>
<dbReference type="OrthoDB" id="294295at2759"/>
<evidence type="ECO:0000256" key="2">
    <source>
        <dbReference type="ARBA" id="ARBA00022857"/>
    </source>
</evidence>
<organism evidence="4 5">
    <name type="scientific">Byssothecium circinans</name>
    <dbReference type="NCBI Taxonomy" id="147558"/>
    <lineage>
        <taxon>Eukaryota</taxon>
        <taxon>Fungi</taxon>
        <taxon>Dikarya</taxon>
        <taxon>Ascomycota</taxon>
        <taxon>Pezizomycotina</taxon>
        <taxon>Dothideomycetes</taxon>
        <taxon>Pleosporomycetidae</taxon>
        <taxon>Pleosporales</taxon>
        <taxon>Massarineae</taxon>
        <taxon>Massarinaceae</taxon>
        <taxon>Byssothecium</taxon>
    </lineage>
</organism>
<dbReference type="PANTHER" id="PTHR43639">
    <property type="entry name" value="OXIDOREDUCTASE, SHORT-CHAIN DEHYDROGENASE/REDUCTASE FAMILY (AFU_ORTHOLOGUE AFUA_5G02870)"/>
    <property type="match status" value="1"/>
</dbReference>
<gene>
    <name evidence="4" type="ORF">CC80DRAFT_404708</name>
</gene>
<dbReference type="PRINTS" id="PR00080">
    <property type="entry name" value="SDRFAMILY"/>
</dbReference>
<keyword evidence="5" id="KW-1185">Reference proteome</keyword>
<dbReference type="FunFam" id="3.40.50.720:FF:000084">
    <property type="entry name" value="Short-chain dehydrogenase reductase"/>
    <property type="match status" value="1"/>
</dbReference>
<keyword evidence="3" id="KW-0560">Oxidoreductase</keyword>
<dbReference type="InterPro" id="IPR002347">
    <property type="entry name" value="SDR_fam"/>
</dbReference>
<dbReference type="InterPro" id="IPR036291">
    <property type="entry name" value="NAD(P)-bd_dom_sf"/>
</dbReference>
<keyword evidence="2" id="KW-0521">NADP</keyword>
<dbReference type="PRINTS" id="PR00081">
    <property type="entry name" value="GDHRDH"/>
</dbReference>
<dbReference type="AlphaFoldDB" id="A0A6A5U4Y1"/>
<name>A0A6A5U4Y1_9PLEO</name>
<reference evidence="4" key="1">
    <citation type="journal article" date="2020" name="Stud. Mycol.">
        <title>101 Dothideomycetes genomes: a test case for predicting lifestyles and emergence of pathogens.</title>
        <authorList>
            <person name="Haridas S."/>
            <person name="Albert R."/>
            <person name="Binder M."/>
            <person name="Bloem J."/>
            <person name="Labutti K."/>
            <person name="Salamov A."/>
            <person name="Andreopoulos B."/>
            <person name="Baker S."/>
            <person name="Barry K."/>
            <person name="Bills G."/>
            <person name="Bluhm B."/>
            <person name="Cannon C."/>
            <person name="Castanera R."/>
            <person name="Culley D."/>
            <person name="Daum C."/>
            <person name="Ezra D."/>
            <person name="Gonzalez J."/>
            <person name="Henrissat B."/>
            <person name="Kuo A."/>
            <person name="Liang C."/>
            <person name="Lipzen A."/>
            <person name="Lutzoni F."/>
            <person name="Magnuson J."/>
            <person name="Mondo S."/>
            <person name="Nolan M."/>
            <person name="Ohm R."/>
            <person name="Pangilinan J."/>
            <person name="Park H.-J."/>
            <person name="Ramirez L."/>
            <person name="Alfaro M."/>
            <person name="Sun H."/>
            <person name="Tritt A."/>
            <person name="Yoshinaga Y."/>
            <person name="Zwiers L.-H."/>
            <person name="Turgeon B."/>
            <person name="Goodwin S."/>
            <person name="Spatafora J."/>
            <person name="Crous P."/>
            <person name="Grigoriev I."/>
        </authorList>
    </citation>
    <scope>NUCLEOTIDE SEQUENCE</scope>
    <source>
        <strain evidence="4">CBS 675.92</strain>
    </source>
</reference>
<proteinExistence type="inferred from homology"/>
<dbReference type="PANTHER" id="PTHR43639:SF1">
    <property type="entry name" value="SHORT-CHAIN DEHYDROGENASE_REDUCTASE FAMILY PROTEIN"/>
    <property type="match status" value="1"/>
</dbReference>